<evidence type="ECO:0000259" key="2">
    <source>
        <dbReference type="PROSITE" id="PS50097"/>
    </source>
</evidence>
<proteinExistence type="predicted"/>
<dbReference type="Pfam" id="PF00651">
    <property type="entry name" value="BTB"/>
    <property type="match status" value="1"/>
</dbReference>
<dbReference type="CDD" id="cd18186">
    <property type="entry name" value="BTB_POZ_ZBTB_KLHL-like"/>
    <property type="match status" value="1"/>
</dbReference>
<dbReference type="AlphaFoldDB" id="A0AAD6TWR8"/>
<reference evidence="3" key="1">
    <citation type="submission" date="2023-03" db="EMBL/GenBank/DDBJ databases">
        <title>Massive genome expansion in bonnet fungi (Mycena s.s.) driven by repeated elements and novel gene families across ecological guilds.</title>
        <authorList>
            <consortium name="Lawrence Berkeley National Laboratory"/>
            <person name="Harder C.B."/>
            <person name="Miyauchi S."/>
            <person name="Viragh M."/>
            <person name="Kuo A."/>
            <person name="Thoen E."/>
            <person name="Andreopoulos B."/>
            <person name="Lu D."/>
            <person name="Skrede I."/>
            <person name="Drula E."/>
            <person name="Henrissat B."/>
            <person name="Morin E."/>
            <person name="Kohler A."/>
            <person name="Barry K."/>
            <person name="LaButti K."/>
            <person name="Morin E."/>
            <person name="Salamov A."/>
            <person name="Lipzen A."/>
            <person name="Mereny Z."/>
            <person name="Hegedus B."/>
            <person name="Baldrian P."/>
            <person name="Stursova M."/>
            <person name="Weitz H."/>
            <person name="Taylor A."/>
            <person name="Grigoriev I.V."/>
            <person name="Nagy L.G."/>
            <person name="Martin F."/>
            <person name="Kauserud H."/>
        </authorList>
    </citation>
    <scope>NUCLEOTIDE SEQUENCE</scope>
    <source>
        <strain evidence="3">CBHHK173m</strain>
    </source>
</reference>
<sequence length="280" mass="29991">MASTAGGETPEPPLQPTAPFDDASADTILRSSDGSSFHVCRAVLASASPFYRAMFSLPQPDSEPAVPVIEVSESSHLLNRFLRMWYPGADQIAAFHSLDELCELVALALLKYDVQFIAPHLQLCLLGFLAAHPVDIFAIACRYRWRAVAHQAANACLKLPLASLLDCPAPTQLKHISADLYHALITYHRKCGVAASAGVPSASACAWPLSYTERAQARLKDTPAADLFDPMLIAPAHAESAMCAGACRTTGPIHLAQLITEEYAPAVKCAIEAVPLDLGF</sequence>
<keyword evidence="4" id="KW-1185">Reference proteome</keyword>
<dbReference type="Proteomes" id="UP001222325">
    <property type="component" value="Unassembled WGS sequence"/>
</dbReference>
<dbReference type="InterPro" id="IPR000210">
    <property type="entry name" value="BTB/POZ_dom"/>
</dbReference>
<comment type="caution">
    <text evidence="3">The sequence shown here is derived from an EMBL/GenBank/DDBJ whole genome shotgun (WGS) entry which is preliminary data.</text>
</comment>
<dbReference type="SUPFAM" id="SSF54695">
    <property type="entry name" value="POZ domain"/>
    <property type="match status" value="1"/>
</dbReference>
<feature type="region of interest" description="Disordered" evidence="1">
    <location>
        <begin position="1"/>
        <end position="22"/>
    </location>
</feature>
<name>A0AAD6TWR8_9AGAR</name>
<feature type="domain" description="BTB" evidence="2">
    <location>
        <begin position="25"/>
        <end position="94"/>
    </location>
</feature>
<accession>A0AAD6TWR8</accession>
<organism evidence="3 4">
    <name type="scientific">Mycena belliarum</name>
    <dbReference type="NCBI Taxonomy" id="1033014"/>
    <lineage>
        <taxon>Eukaryota</taxon>
        <taxon>Fungi</taxon>
        <taxon>Dikarya</taxon>
        <taxon>Basidiomycota</taxon>
        <taxon>Agaricomycotina</taxon>
        <taxon>Agaricomycetes</taxon>
        <taxon>Agaricomycetidae</taxon>
        <taxon>Agaricales</taxon>
        <taxon>Marasmiineae</taxon>
        <taxon>Mycenaceae</taxon>
        <taxon>Mycena</taxon>
    </lineage>
</organism>
<dbReference type="InterPro" id="IPR011333">
    <property type="entry name" value="SKP1/BTB/POZ_sf"/>
</dbReference>
<dbReference type="PROSITE" id="PS50097">
    <property type="entry name" value="BTB"/>
    <property type="match status" value="1"/>
</dbReference>
<evidence type="ECO:0000313" key="3">
    <source>
        <dbReference type="EMBL" id="KAJ7078041.1"/>
    </source>
</evidence>
<protein>
    <recommendedName>
        <fullName evidence="2">BTB domain-containing protein</fullName>
    </recommendedName>
</protein>
<gene>
    <name evidence="3" type="ORF">B0H15DRAFT_954807</name>
</gene>
<evidence type="ECO:0000256" key="1">
    <source>
        <dbReference type="SAM" id="MobiDB-lite"/>
    </source>
</evidence>
<dbReference type="Gene3D" id="3.30.710.10">
    <property type="entry name" value="Potassium Channel Kv1.1, Chain A"/>
    <property type="match status" value="1"/>
</dbReference>
<evidence type="ECO:0000313" key="4">
    <source>
        <dbReference type="Proteomes" id="UP001222325"/>
    </source>
</evidence>
<dbReference type="EMBL" id="JARJCN010000069">
    <property type="protein sequence ID" value="KAJ7078041.1"/>
    <property type="molecule type" value="Genomic_DNA"/>
</dbReference>